<dbReference type="SUPFAM" id="SSF52283">
    <property type="entry name" value="Formate/glycerate dehydrogenase catalytic domain-like"/>
    <property type="match status" value="1"/>
</dbReference>
<sequence length="308" mass="34887">MSKRTMGFVIGHKSNEKRRALLPADIKGIKNKQQLVFETGYGKHFGIEDGTYEQLGCRVAQRDEVLKQAIICDPKIGEADYLDALKAGQVMFGWIHTSSNQGKLEPLYGWDIEMIAWERMYQDNRHCFWENNRLAGEAAVMHAYLLYGKLPEETKAAVIGRGNVAQGAIRLLEKLGAEVVIYNRHQEKLLQKELEQFDVIVNAVKWDKEREDHIISRADLKKLPPHSLIIDISSDTNGAIETCRPSEDDESLYEVDSILHYTIDNTPSIFFQTATKAISKVVATYVDDLIENQSNPVLDAAYVDTKES</sequence>
<dbReference type="RefSeq" id="WP_010757313.1">
    <property type="nucleotide sequence ID" value="NZ_ASWD01000001.1"/>
</dbReference>
<dbReference type="InterPro" id="IPR036291">
    <property type="entry name" value="NAD(P)-bd_dom_sf"/>
</dbReference>
<dbReference type="GO" id="GO:0006524">
    <property type="term" value="P:alanine catabolic process"/>
    <property type="evidence" value="ECO:0007669"/>
    <property type="project" value="TreeGrafter"/>
</dbReference>
<evidence type="ECO:0000313" key="5">
    <source>
        <dbReference type="Proteomes" id="UP000013782"/>
    </source>
</evidence>
<dbReference type="PANTHER" id="PTHR42795:SF1">
    <property type="entry name" value="ALANINE DEHYDROGENASE"/>
    <property type="match status" value="1"/>
</dbReference>
<dbReference type="InterPro" id="IPR007886">
    <property type="entry name" value="AlaDH/PNT_N"/>
</dbReference>
<dbReference type="GO" id="GO:0005886">
    <property type="term" value="C:plasma membrane"/>
    <property type="evidence" value="ECO:0007669"/>
    <property type="project" value="TreeGrafter"/>
</dbReference>
<organism evidence="4 5">
    <name type="scientific">Enterococcus pallens ATCC BAA-351</name>
    <dbReference type="NCBI Taxonomy" id="1158607"/>
    <lineage>
        <taxon>Bacteria</taxon>
        <taxon>Bacillati</taxon>
        <taxon>Bacillota</taxon>
        <taxon>Bacilli</taxon>
        <taxon>Lactobacillales</taxon>
        <taxon>Enterococcaceae</taxon>
        <taxon>Enterococcus</taxon>
    </lineage>
</organism>
<dbReference type="PATRIC" id="fig|1158607.3.peg.2296"/>
<comment type="caution">
    <text evidence="4">The sequence shown here is derived from an EMBL/GenBank/DDBJ whole genome shotgun (WGS) entry which is preliminary data.</text>
</comment>
<dbReference type="InterPro" id="IPR007698">
    <property type="entry name" value="AlaDH/PNT_NAD(H)-bd"/>
</dbReference>
<dbReference type="SUPFAM" id="SSF51735">
    <property type="entry name" value="NAD(P)-binding Rossmann-fold domains"/>
    <property type="match status" value="1"/>
</dbReference>
<dbReference type="eggNOG" id="COG0686">
    <property type="taxonomic scope" value="Bacteria"/>
</dbReference>
<evidence type="ECO:0000259" key="2">
    <source>
        <dbReference type="SMART" id="SM01002"/>
    </source>
</evidence>
<dbReference type="GO" id="GO:0000286">
    <property type="term" value="F:alanine dehydrogenase activity"/>
    <property type="evidence" value="ECO:0007669"/>
    <property type="project" value="TreeGrafter"/>
</dbReference>
<proteinExistence type="predicted"/>
<dbReference type="Gene3D" id="3.40.50.720">
    <property type="entry name" value="NAD(P)-binding Rossmann-like Domain"/>
    <property type="match status" value="4"/>
</dbReference>
<name>R2SL78_9ENTE</name>
<dbReference type="SMART" id="SM01002">
    <property type="entry name" value="AlaDh_PNT_C"/>
    <property type="match status" value="1"/>
</dbReference>
<dbReference type="EMBL" id="AJAQ01000016">
    <property type="protein sequence ID" value="EOH93626.1"/>
    <property type="molecule type" value="Genomic_DNA"/>
</dbReference>
<dbReference type="Pfam" id="PF05222">
    <property type="entry name" value="AlaDh_PNT_N"/>
    <property type="match status" value="1"/>
</dbReference>
<protein>
    <submittedName>
        <fullName evidence="4">Uncharacterized protein</fullName>
    </submittedName>
</protein>
<accession>R2SL78</accession>
<dbReference type="SMART" id="SM01003">
    <property type="entry name" value="AlaDh_PNT_N"/>
    <property type="match status" value="1"/>
</dbReference>
<dbReference type="HOGENOM" id="CLU_055768_1_0_9"/>
<dbReference type="Proteomes" id="UP000013782">
    <property type="component" value="Unassembled WGS sequence"/>
</dbReference>
<dbReference type="STRING" id="160454.RV10_GL002943"/>
<evidence type="ECO:0000259" key="3">
    <source>
        <dbReference type="SMART" id="SM01003"/>
    </source>
</evidence>
<dbReference type="PANTHER" id="PTHR42795">
    <property type="entry name" value="ALANINE DEHYDROGENASE"/>
    <property type="match status" value="1"/>
</dbReference>
<keyword evidence="5" id="KW-1185">Reference proteome</keyword>
<evidence type="ECO:0000256" key="1">
    <source>
        <dbReference type="ARBA" id="ARBA00023002"/>
    </source>
</evidence>
<evidence type="ECO:0000313" key="4">
    <source>
        <dbReference type="EMBL" id="EOH93626.1"/>
    </source>
</evidence>
<dbReference type="Pfam" id="PF01262">
    <property type="entry name" value="AlaDh_PNT_C"/>
    <property type="match status" value="1"/>
</dbReference>
<feature type="domain" description="Alanine dehydrogenase/pyridine nucleotide transhydrogenase N-terminal" evidence="3">
    <location>
        <begin position="7"/>
        <end position="135"/>
    </location>
</feature>
<keyword evidence="1" id="KW-0560">Oxidoreductase</keyword>
<dbReference type="OrthoDB" id="9804592at2"/>
<dbReference type="AlphaFoldDB" id="R2SL78"/>
<gene>
    <name evidence="4" type="ORF">UAU_02322</name>
</gene>
<feature type="domain" description="Alanine dehydrogenase/pyridine nucleotide transhydrogenase NAD(H)-binding" evidence="2">
    <location>
        <begin position="136"/>
        <end position="262"/>
    </location>
</feature>
<reference evidence="4 5" key="1">
    <citation type="submission" date="2013-02" db="EMBL/GenBank/DDBJ databases">
        <title>The Genome Sequence of Enterococcus pallens BAA-351.</title>
        <authorList>
            <consortium name="The Broad Institute Genome Sequencing Platform"/>
            <consortium name="The Broad Institute Genome Sequencing Center for Infectious Disease"/>
            <person name="Earl A.M."/>
            <person name="Gilmore M.S."/>
            <person name="Lebreton F."/>
            <person name="Walker B."/>
            <person name="Young S.K."/>
            <person name="Zeng Q."/>
            <person name="Gargeya S."/>
            <person name="Fitzgerald M."/>
            <person name="Haas B."/>
            <person name="Abouelleil A."/>
            <person name="Alvarado L."/>
            <person name="Arachchi H.M."/>
            <person name="Berlin A.M."/>
            <person name="Chapman S.B."/>
            <person name="Dewar J."/>
            <person name="Goldberg J."/>
            <person name="Griggs A."/>
            <person name="Gujja S."/>
            <person name="Hansen M."/>
            <person name="Howarth C."/>
            <person name="Imamovic A."/>
            <person name="Larimer J."/>
            <person name="McCowan C."/>
            <person name="Murphy C."/>
            <person name="Neiman D."/>
            <person name="Pearson M."/>
            <person name="Priest M."/>
            <person name="Roberts A."/>
            <person name="Saif S."/>
            <person name="Shea T."/>
            <person name="Sisk P."/>
            <person name="Sykes S."/>
            <person name="Wortman J."/>
            <person name="Nusbaum C."/>
            <person name="Birren B."/>
        </authorList>
    </citation>
    <scope>NUCLEOTIDE SEQUENCE [LARGE SCALE GENOMIC DNA]</scope>
    <source>
        <strain evidence="4 5">ATCC BAA-351</strain>
    </source>
</reference>